<dbReference type="InterPro" id="IPR013767">
    <property type="entry name" value="PAS_fold"/>
</dbReference>
<dbReference type="NCBIfam" id="TIGR00229">
    <property type="entry name" value="sensory_box"/>
    <property type="match status" value="1"/>
</dbReference>
<dbReference type="PROSITE" id="PS50112">
    <property type="entry name" value="PAS"/>
    <property type="match status" value="1"/>
</dbReference>
<keyword evidence="5 12" id="KW-0812">Transmembrane</keyword>
<evidence type="ECO:0000256" key="11">
    <source>
        <dbReference type="ARBA" id="ARBA00023136"/>
    </source>
</evidence>
<evidence type="ECO:0000256" key="3">
    <source>
        <dbReference type="ARBA" id="ARBA00022553"/>
    </source>
</evidence>
<dbReference type="GO" id="GO:0006355">
    <property type="term" value="P:regulation of DNA-templated transcription"/>
    <property type="evidence" value="ECO:0007669"/>
    <property type="project" value="InterPro"/>
</dbReference>
<feature type="non-terminal residue" evidence="14">
    <location>
        <position position="458"/>
    </location>
</feature>
<dbReference type="InterPro" id="IPR036890">
    <property type="entry name" value="HATPase_C_sf"/>
</dbReference>
<feature type="domain" description="PAS" evidence="13">
    <location>
        <begin position="216"/>
        <end position="266"/>
    </location>
</feature>
<evidence type="ECO:0000256" key="5">
    <source>
        <dbReference type="ARBA" id="ARBA00022692"/>
    </source>
</evidence>
<keyword evidence="3" id="KW-0597">Phosphoprotein</keyword>
<accession>A0A6G4X2W6</accession>
<keyword evidence="7" id="KW-0418">Kinase</keyword>
<dbReference type="InterPro" id="IPR000014">
    <property type="entry name" value="PAS"/>
</dbReference>
<evidence type="ECO:0000256" key="2">
    <source>
        <dbReference type="ARBA" id="ARBA00022475"/>
    </source>
</evidence>
<dbReference type="SUPFAM" id="SSF103190">
    <property type="entry name" value="Sensory domain-like"/>
    <property type="match status" value="1"/>
</dbReference>
<proteinExistence type="predicted"/>
<dbReference type="RefSeq" id="WP_165301356.1">
    <property type="nucleotide sequence ID" value="NZ_JAAKZZ010000343.1"/>
</dbReference>
<dbReference type="Pfam" id="PF00989">
    <property type="entry name" value="PAS"/>
    <property type="match status" value="1"/>
</dbReference>
<sequence length="458" mass="48556">MRTPRRHRRRPRSLAGQLFAMQVVLVTLVVAGGAVLAYVSARGQAEDAARRQSIATVRTIADSPSIHEAIGTSDPSARLQPYAQRVRRGTGVTWVTIMNPKGIRWTHPRPHLIGKRFSGHIGPALKGRTFTETYTGSFGPSVRAVAPIRDRDGRIVGLVGAGITVERISEQVRGQLTGIIAVALAALALGAVGTYLASVRLRRHTHGMNAAELSRMHDYHQATLHAVREGLLMLDGRRHVALVNDGACELLGLEADSAVGRSVAELGLPRPLTGALLASEPRVDEVHLTAERVVVVNTSPVDGGEQRGTVVTLRDHTELQSLAGELDSVRGFAEALRSQAHEAANRLHTVVSLIELGRTEEAVDFATEELELAQELTDRVVGAVGEPVLAALLLGKAAQANERGVELTLTPDSALDDTGLPARDLVTLLGNLIDNAVEAASSAAPEPRALAGQGAMGG</sequence>
<keyword evidence="2" id="KW-1003">Cell membrane</keyword>
<dbReference type="EMBL" id="JAAKZZ010000343">
    <property type="protein sequence ID" value="NGO71728.1"/>
    <property type="molecule type" value="Genomic_DNA"/>
</dbReference>
<evidence type="ECO:0000259" key="13">
    <source>
        <dbReference type="PROSITE" id="PS50112"/>
    </source>
</evidence>
<protein>
    <submittedName>
        <fullName evidence="14">PAS domain-containing protein</fullName>
    </submittedName>
</protein>
<evidence type="ECO:0000256" key="10">
    <source>
        <dbReference type="ARBA" id="ARBA00023012"/>
    </source>
</evidence>
<evidence type="ECO:0000256" key="12">
    <source>
        <dbReference type="SAM" id="Phobius"/>
    </source>
</evidence>
<keyword evidence="4" id="KW-0808">Transferase</keyword>
<keyword evidence="11 12" id="KW-0472">Membrane</keyword>
<evidence type="ECO:0000256" key="7">
    <source>
        <dbReference type="ARBA" id="ARBA00022777"/>
    </source>
</evidence>
<evidence type="ECO:0000256" key="1">
    <source>
        <dbReference type="ARBA" id="ARBA00004651"/>
    </source>
</evidence>
<evidence type="ECO:0000313" key="15">
    <source>
        <dbReference type="Proteomes" id="UP000477722"/>
    </source>
</evidence>
<dbReference type="Proteomes" id="UP000477722">
    <property type="component" value="Unassembled WGS sequence"/>
</dbReference>
<dbReference type="AlphaFoldDB" id="A0A6G4X2W6"/>
<feature type="transmembrane region" description="Helical" evidence="12">
    <location>
        <begin position="176"/>
        <end position="198"/>
    </location>
</feature>
<dbReference type="Gene3D" id="3.30.565.10">
    <property type="entry name" value="Histidine kinase-like ATPase, C-terminal domain"/>
    <property type="match status" value="1"/>
</dbReference>
<reference evidence="14 15" key="1">
    <citation type="submission" date="2020-02" db="EMBL/GenBank/DDBJ databases">
        <title>Whole-genome analyses of novel actinobacteria.</title>
        <authorList>
            <person name="Sahin N."/>
            <person name="Tatar D."/>
        </authorList>
    </citation>
    <scope>NUCLEOTIDE SEQUENCE [LARGE SCALE GENOMIC DNA]</scope>
    <source>
        <strain evidence="14 15">SB3404</strain>
    </source>
</reference>
<evidence type="ECO:0000256" key="6">
    <source>
        <dbReference type="ARBA" id="ARBA00022741"/>
    </source>
</evidence>
<dbReference type="SMART" id="SM00091">
    <property type="entry name" value="PAS"/>
    <property type="match status" value="1"/>
</dbReference>
<dbReference type="Gene3D" id="3.30.450.20">
    <property type="entry name" value="PAS domain"/>
    <property type="match status" value="2"/>
</dbReference>
<organism evidence="14 15">
    <name type="scientific">Streptomyces boncukensis</name>
    <dbReference type="NCBI Taxonomy" id="2711219"/>
    <lineage>
        <taxon>Bacteria</taxon>
        <taxon>Bacillati</taxon>
        <taxon>Actinomycetota</taxon>
        <taxon>Actinomycetes</taxon>
        <taxon>Kitasatosporales</taxon>
        <taxon>Streptomycetaceae</taxon>
        <taxon>Streptomyces</taxon>
    </lineage>
</organism>
<comment type="caution">
    <text evidence="14">The sequence shown here is derived from an EMBL/GenBank/DDBJ whole genome shotgun (WGS) entry which is preliminary data.</text>
</comment>
<keyword evidence="6" id="KW-0547">Nucleotide-binding</keyword>
<comment type="subcellular location">
    <subcellularLocation>
        <location evidence="1">Cell membrane</location>
        <topology evidence="1">Multi-pass membrane protein</topology>
    </subcellularLocation>
</comment>
<keyword evidence="15" id="KW-1185">Reference proteome</keyword>
<dbReference type="GO" id="GO:0005524">
    <property type="term" value="F:ATP binding"/>
    <property type="evidence" value="ECO:0007669"/>
    <property type="project" value="UniProtKB-KW"/>
</dbReference>
<dbReference type="InterPro" id="IPR029151">
    <property type="entry name" value="Sensor-like_sf"/>
</dbReference>
<dbReference type="InterPro" id="IPR033463">
    <property type="entry name" value="sCache_3"/>
</dbReference>
<dbReference type="CDD" id="cd18773">
    <property type="entry name" value="PDC1_HK_sensor"/>
    <property type="match status" value="1"/>
</dbReference>
<keyword evidence="10" id="KW-0902">Two-component regulatory system</keyword>
<dbReference type="CDD" id="cd00130">
    <property type="entry name" value="PAS"/>
    <property type="match status" value="1"/>
</dbReference>
<gene>
    <name evidence="14" type="ORF">G5C65_25930</name>
</gene>
<evidence type="ECO:0000313" key="14">
    <source>
        <dbReference type="EMBL" id="NGO71728.1"/>
    </source>
</evidence>
<name>A0A6G4X2W6_9ACTN</name>
<evidence type="ECO:0000256" key="4">
    <source>
        <dbReference type="ARBA" id="ARBA00022679"/>
    </source>
</evidence>
<dbReference type="GO" id="GO:0000155">
    <property type="term" value="F:phosphorelay sensor kinase activity"/>
    <property type="evidence" value="ECO:0007669"/>
    <property type="project" value="InterPro"/>
</dbReference>
<dbReference type="SUPFAM" id="SSF55785">
    <property type="entry name" value="PYP-like sensor domain (PAS domain)"/>
    <property type="match status" value="1"/>
</dbReference>
<dbReference type="SUPFAM" id="SSF55890">
    <property type="entry name" value="Sporulation response regulatory protein Spo0B"/>
    <property type="match status" value="1"/>
</dbReference>
<dbReference type="InterPro" id="IPR016120">
    <property type="entry name" value="Sig_transdc_His_kin_SpoOB"/>
</dbReference>
<dbReference type="InterPro" id="IPR035965">
    <property type="entry name" value="PAS-like_dom_sf"/>
</dbReference>
<dbReference type="Pfam" id="PF17203">
    <property type="entry name" value="sCache_3_2"/>
    <property type="match status" value="1"/>
</dbReference>
<keyword evidence="9 12" id="KW-1133">Transmembrane helix</keyword>
<evidence type="ECO:0000256" key="9">
    <source>
        <dbReference type="ARBA" id="ARBA00022989"/>
    </source>
</evidence>
<keyword evidence="8" id="KW-0067">ATP-binding</keyword>
<evidence type="ECO:0000256" key="8">
    <source>
        <dbReference type="ARBA" id="ARBA00022840"/>
    </source>
</evidence>
<dbReference type="GO" id="GO:0005886">
    <property type="term" value="C:plasma membrane"/>
    <property type="evidence" value="ECO:0007669"/>
    <property type="project" value="UniProtKB-SubCell"/>
</dbReference>